<evidence type="ECO:0000313" key="2">
    <source>
        <dbReference type="Proteomes" id="UP000008694"/>
    </source>
</evidence>
<dbReference type="HOGENOM" id="CLU_2500977_0_0_1"/>
<keyword evidence="2" id="KW-1185">Reference proteome</keyword>
<proteinExistence type="predicted"/>
<gene>
    <name evidence="1" type="ORF">ARALYDRAFT_903753</name>
</gene>
<organism evidence="2">
    <name type="scientific">Arabidopsis lyrata subsp. lyrata</name>
    <name type="common">Lyre-leaved rock-cress</name>
    <dbReference type="NCBI Taxonomy" id="81972"/>
    <lineage>
        <taxon>Eukaryota</taxon>
        <taxon>Viridiplantae</taxon>
        <taxon>Streptophyta</taxon>
        <taxon>Embryophyta</taxon>
        <taxon>Tracheophyta</taxon>
        <taxon>Spermatophyta</taxon>
        <taxon>Magnoliopsida</taxon>
        <taxon>eudicotyledons</taxon>
        <taxon>Gunneridae</taxon>
        <taxon>Pentapetalae</taxon>
        <taxon>rosids</taxon>
        <taxon>malvids</taxon>
        <taxon>Brassicales</taxon>
        <taxon>Brassicaceae</taxon>
        <taxon>Camelineae</taxon>
        <taxon>Arabidopsis</taxon>
    </lineage>
</organism>
<dbReference type="Gramene" id="scaffold_403254.1">
    <property type="protein sequence ID" value="scaffold_403254.1"/>
    <property type="gene ID" value="scaffold_403254.1"/>
</dbReference>
<evidence type="ECO:0000313" key="1">
    <source>
        <dbReference type="EMBL" id="EFH58172.1"/>
    </source>
</evidence>
<reference evidence="2" key="1">
    <citation type="journal article" date="2011" name="Nat. Genet.">
        <title>The Arabidopsis lyrata genome sequence and the basis of rapid genome size change.</title>
        <authorList>
            <person name="Hu T.T."/>
            <person name="Pattyn P."/>
            <person name="Bakker E.G."/>
            <person name="Cao J."/>
            <person name="Cheng J.-F."/>
            <person name="Clark R.M."/>
            <person name="Fahlgren N."/>
            <person name="Fawcett J.A."/>
            <person name="Grimwood J."/>
            <person name="Gundlach H."/>
            <person name="Haberer G."/>
            <person name="Hollister J.D."/>
            <person name="Ossowski S."/>
            <person name="Ottilar R.P."/>
            <person name="Salamov A.A."/>
            <person name="Schneeberger K."/>
            <person name="Spannagl M."/>
            <person name="Wang X."/>
            <person name="Yang L."/>
            <person name="Nasrallah M.E."/>
            <person name="Bergelson J."/>
            <person name="Carrington J.C."/>
            <person name="Gaut B.S."/>
            <person name="Schmutz J."/>
            <person name="Mayer K.F.X."/>
            <person name="Van de Peer Y."/>
            <person name="Grigoriev I.V."/>
            <person name="Nordborg M."/>
            <person name="Weigel D."/>
            <person name="Guo Y.-L."/>
        </authorList>
    </citation>
    <scope>NUCLEOTIDE SEQUENCE [LARGE SCALE GENOMIC DNA]</scope>
    <source>
        <strain evidence="2">cv. MN47</strain>
    </source>
</reference>
<dbReference type="EMBL" id="GL348716">
    <property type="protein sequence ID" value="EFH58172.1"/>
    <property type="molecule type" value="Genomic_DNA"/>
</dbReference>
<dbReference type="Proteomes" id="UP000008694">
    <property type="component" value="Unassembled WGS sequence"/>
</dbReference>
<name>D7LK36_ARALL</name>
<dbReference type="AlphaFoldDB" id="D7LK36"/>
<protein>
    <submittedName>
        <fullName evidence="1">Predicted protein</fullName>
    </submittedName>
</protein>
<accession>D7LK36</accession>
<sequence length="86" mass="9942">MMVFDRRHLDRFIFGPPWSFNGRICGYQLDSRVLGLIAVVFGDPFERFWSWEGTNIVVSPNRSIFLSVFRCLRSSVQAQLPPPPPL</sequence>